<proteinExistence type="predicted"/>
<sequence length="251" mass="29109">MGFCKGLRLPESRFRFPTVATEAMQPTYRIFYSFYEDDAHIDSESPLPVAAAELPAYLARLRLHGDFLGLVDEDEQTFQIMYEEFSGYYWGEVPDGAREGSHGCFYTEEELETLLADLPDRFCPKHFDGLAFERWYDDFRHSPYGIEAETLYQQSNEGGELVRIAEDLCESCQLGEWDGLCDEGLARLQRELPAVPAAYTPVNLQRLVRALNWLDDLVENNDLFDENCLDDWCNMVLARIVDYHNHRQPRH</sequence>
<evidence type="ECO:0000313" key="2">
    <source>
        <dbReference type="Proteomes" id="UP000003019"/>
    </source>
</evidence>
<reference evidence="1 2" key="1">
    <citation type="submission" date="2011-05" db="EMBL/GenBank/DDBJ databases">
        <authorList>
            <person name="Muzny D."/>
            <person name="Qin X."/>
            <person name="Deng J."/>
            <person name="Jiang H."/>
            <person name="Liu Y."/>
            <person name="Qu J."/>
            <person name="Song X.-Z."/>
            <person name="Zhang L."/>
            <person name="Thornton R."/>
            <person name="Coyle M."/>
            <person name="Francisco L."/>
            <person name="Jackson L."/>
            <person name="Javaid M."/>
            <person name="Korchina V."/>
            <person name="Kovar C."/>
            <person name="Mata R."/>
            <person name="Mathew T."/>
            <person name="Ngo R."/>
            <person name="Nguyen L."/>
            <person name="Nguyen N."/>
            <person name="Okwuonu G."/>
            <person name="Ongeri F."/>
            <person name="Pham C."/>
            <person name="Simmons D."/>
            <person name="Wilczek-Boney K."/>
            <person name="Hale W."/>
            <person name="Jakkamsetti A."/>
            <person name="Pham P."/>
            <person name="Ruth R."/>
            <person name="San Lucas F."/>
            <person name="Warren J."/>
            <person name="Zhang J."/>
            <person name="Zhao Z."/>
            <person name="Zhou C."/>
            <person name="Zhu D."/>
            <person name="Lee S."/>
            <person name="Bess C."/>
            <person name="Blankenburg K."/>
            <person name="Forbes L."/>
            <person name="Fu Q."/>
            <person name="Gubbala S."/>
            <person name="Hirani K."/>
            <person name="Jayaseelan J.C."/>
            <person name="Lara F."/>
            <person name="Munidasa M."/>
            <person name="Palculict T."/>
            <person name="Patil S."/>
            <person name="Pu L.-L."/>
            <person name="Saada N."/>
            <person name="Tang L."/>
            <person name="Weissenberger G."/>
            <person name="Zhu Y."/>
            <person name="Hemphill L."/>
            <person name="Shang Y."/>
            <person name="Youmans B."/>
            <person name="Ayvaz T."/>
            <person name="Ross M."/>
            <person name="Santibanez J."/>
            <person name="Aqrawi P."/>
            <person name="Gross S."/>
            <person name="Joshi V."/>
            <person name="Fowler G."/>
            <person name="Nazareth L."/>
            <person name="Reid J."/>
            <person name="Worley K."/>
            <person name="Petrosino J."/>
            <person name="Highlander S."/>
            <person name="Gibbs R."/>
        </authorList>
    </citation>
    <scope>NUCLEOTIDE SEQUENCE [LARGE SCALE GENOMIC DNA]</scope>
    <source>
        <strain evidence="1 2">871</strain>
    </source>
</reference>
<name>G4CFB5_9NEIS</name>
<gene>
    <name evidence="1" type="ORF">HMPREF9371_0304</name>
</gene>
<dbReference type="AlphaFoldDB" id="G4CFB5"/>
<dbReference type="OrthoDB" id="8609681at2"/>
<dbReference type="Proteomes" id="UP000003019">
    <property type="component" value="Unassembled WGS sequence"/>
</dbReference>
<keyword evidence="2" id="KW-1185">Reference proteome</keyword>
<dbReference type="EMBL" id="AGAY01000009">
    <property type="protein sequence ID" value="EGY53489.1"/>
    <property type="molecule type" value="Genomic_DNA"/>
</dbReference>
<dbReference type="RefSeq" id="WP_009117998.1">
    <property type="nucleotide sequence ID" value="NZ_JH164926.1"/>
</dbReference>
<protein>
    <submittedName>
        <fullName evidence="1">Uncharacterized protein</fullName>
    </submittedName>
</protein>
<evidence type="ECO:0000313" key="1">
    <source>
        <dbReference type="EMBL" id="EGY53489.1"/>
    </source>
</evidence>
<accession>G4CFB5</accession>
<dbReference type="PATRIC" id="fig|1032488.3.peg.281"/>
<organism evidence="1 2">
    <name type="scientific">Neisseria shayeganii 871</name>
    <dbReference type="NCBI Taxonomy" id="1032488"/>
    <lineage>
        <taxon>Bacteria</taxon>
        <taxon>Pseudomonadati</taxon>
        <taxon>Pseudomonadota</taxon>
        <taxon>Betaproteobacteria</taxon>
        <taxon>Neisseriales</taxon>
        <taxon>Neisseriaceae</taxon>
        <taxon>Neisseria</taxon>
    </lineage>
</organism>
<dbReference type="HOGENOM" id="CLU_1106236_0_0_4"/>
<comment type="caution">
    <text evidence="1">The sequence shown here is derived from an EMBL/GenBank/DDBJ whole genome shotgun (WGS) entry which is preliminary data.</text>
</comment>
<dbReference type="STRING" id="1032488.HMPREF9371_0304"/>